<dbReference type="PANTHER" id="PTHR47691:SF3">
    <property type="entry name" value="HTH-TYPE TRANSCRIPTIONAL REGULATOR RV0890C-RELATED"/>
    <property type="match status" value="1"/>
</dbReference>
<dbReference type="SUPFAM" id="SSF52540">
    <property type="entry name" value="P-loop containing nucleoside triphosphate hydrolases"/>
    <property type="match status" value="1"/>
</dbReference>
<dbReference type="EMBL" id="JAAVJD010000113">
    <property type="protein sequence ID" value="NJQ06849.1"/>
    <property type="molecule type" value="Genomic_DNA"/>
</dbReference>
<proteinExistence type="predicted"/>
<protein>
    <recommendedName>
        <fullName evidence="2">Winged helix-turn-helix domain-containing protein</fullName>
    </recommendedName>
</protein>
<comment type="caution">
    <text evidence="3">The sequence shown here is derived from an EMBL/GenBank/DDBJ whole genome shotgun (WGS) entry which is preliminary data.</text>
</comment>
<organism evidence="3 4">
    <name type="scientific">Streptomyces lonarensis</name>
    <dbReference type="NCBI Taxonomy" id="700599"/>
    <lineage>
        <taxon>Bacteria</taxon>
        <taxon>Bacillati</taxon>
        <taxon>Actinomycetota</taxon>
        <taxon>Actinomycetes</taxon>
        <taxon>Kitasatosporales</taxon>
        <taxon>Streptomycetaceae</taxon>
        <taxon>Streptomyces</taxon>
    </lineage>
</organism>
<gene>
    <name evidence="3" type="ORF">HCN56_14965</name>
</gene>
<dbReference type="InterPro" id="IPR058852">
    <property type="entry name" value="HTH_77"/>
</dbReference>
<dbReference type="AlphaFoldDB" id="A0A7X6D274"/>
<dbReference type="InterPro" id="IPR027417">
    <property type="entry name" value="P-loop_NTPase"/>
</dbReference>
<evidence type="ECO:0000256" key="1">
    <source>
        <dbReference type="SAM" id="MobiDB-lite"/>
    </source>
</evidence>
<feature type="region of interest" description="Disordered" evidence="1">
    <location>
        <begin position="1"/>
        <end position="22"/>
    </location>
</feature>
<feature type="non-terminal residue" evidence="3">
    <location>
        <position position="509"/>
    </location>
</feature>
<accession>A0A7X6D274</accession>
<evidence type="ECO:0000259" key="2">
    <source>
        <dbReference type="Pfam" id="PF25872"/>
    </source>
</evidence>
<evidence type="ECO:0000313" key="3">
    <source>
        <dbReference type="EMBL" id="NJQ06849.1"/>
    </source>
</evidence>
<dbReference type="PANTHER" id="PTHR47691">
    <property type="entry name" value="REGULATOR-RELATED"/>
    <property type="match status" value="1"/>
</dbReference>
<dbReference type="Proteomes" id="UP000578686">
    <property type="component" value="Unassembled WGS sequence"/>
</dbReference>
<evidence type="ECO:0000313" key="4">
    <source>
        <dbReference type="Proteomes" id="UP000578686"/>
    </source>
</evidence>
<reference evidence="3 4" key="1">
    <citation type="submission" date="2020-03" db="EMBL/GenBank/DDBJ databases">
        <title>Draft genome of Streptomyces sp. ventii, isolated from the Axial Seamount in the Pacific Ocean, and resequencing of the two type strains Streptomyces lonarensis strain NCL 716 and Streptomyces bohaiensis strain 11A07.</title>
        <authorList>
            <person name="Loughran R.M."/>
            <person name="Pfannmuller K.M."/>
            <person name="Wasson B.J."/>
            <person name="Deadmond M.C."/>
            <person name="Paddock B.E."/>
            <person name="Koyack M.J."/>
            <person name="Gallegos D.A."/>
            <person name="Mitchell E.A."/>
            <person name="Ushijima B."/>
            <person name="Saw J.H."/>
            <person name="Mcphail K.L."/>
            <person name="Videau P."/>
        </authorList>
    </citation>
    <scope>NUCLEOTIDE SEQUENCE [LARGE SCALE GENOMIC DNA]</scope>
    <source>
        <strain evidence="3 4">NCL716</strain>
    </source>
</reference>
<feature type="domain" description="Winged helix-turn-helix" evidence="2">
    <location>
        <begin position="267"/>
        <end position="341"/>
    </location>
</feature>
<keyword evidence="4" id="KW-1185">Reference proteome</keyword>
<dbReference type="Pfam" id="PF25872">
    <property type="entry name" value="HTH_77"/>
    <property type="match status" value="1"/>
</dbReference>
<name>A0A7X6D274_9ACTN</name>
<dbReference type="PRINTS" id="PR00364">
    <property type="entry name" value="DISEASERSIST"/>
</dbReference>
<sequence>MTMMLKQGENGSDTRTGRAAAARSPAAARLVGHGGELREILELLDLPGERLLTLTGFAGVGKSTLARCALGATARPGLDRLLVLEMSDLADDTEACDRLSALVPGGPAGAVPDVPPGGRLLVLVDDCDVVVPGVVAGVLRLLAARPEAAVVCASRLPLDIRAEHIHPVHPLSLGPDGEAVRLFTERVSPHYRHVVAAEQAAVVQICEHAEGIPLVVEWAAEAVGPLTPRELLHRLRLGRYGHDRRLRDLPERHRSIDHALAWGEAALTAEETELLKRLSVCDAPVDVATARRLLGTSSEQTVLGLGTLVHKSLLMSGAGARGDYHFTMPRVIRDHYRRELAQEPQVMSAVRGRHAATTMALLAQVRRDLRASTTAGRADRGRGVLATARSRTADVHAAVRHLRDVGEHAEALRLLTLLEEPLLRHGLVPRCTTFEEYLDAVESAAQRVAERPQGRRQAAEAMVMVAGWAMTWGRTDRARSLLAQAEALGPPDAPGALAARVAAGRCELL</sequence>